<protein>
    <submittedName>
        <fullName evidence="3">Uncharacterized protein</fullName>
    </submittedName>
</protein>
<evidence type="ECO:0000313" key="2">
    <source>
        <dbReference type="EMBL" id="GJJ14749.1"/>
    </source>
</evidence>
<reference evidence="3" key="1">
    <citation type="submission" date="2021-10" db="EMBL/GenBank/DDBJ databases">
        <title>De novo Genome Assembly of Clathrus columnatus (Basidiomycota, Fungi) Using Illumina and Nanopore Sequence Data.</title>
        <authorList>
            <person name="Ogiso-Tanaka E."/>
            <person name="Itagaki H."/>
            <person name="Hosoya T."/>
            <person name="Hosaka K."/>
        </authorList>
    </citation>
    <scope>NUCLEOTIDE SEQUENCE</scope>
    <source>
        <strain evidence="3">MO-923</strain>
    </source>
</reference>
<evidence type="ECO:0000256" key="1">
    <source>
        <dbReference type="SAM" id="MobiDB-lite"/>
    </source>
</evidence>
<evidence type="ECO:0000313" key="4">
    <source>
        <dbReference type="Proteomes" id="UP001050691"/>
    </source>
</evidence>
<dbReference type="AlphaFoldDB" id="A0AAV5AVF1"/>
<feature type="region of interest" description="Disordered" evidence="1">
    <location>
        <begin position="21"/>
        <end position="50"/>
    </location>
</feature>
<gene>
    <name evidence="2" type="ORF">Clacol_009017</name>
    <name evidence="3" type="ORF">Clacol_010593</name>
</gene>
<evidence type="ECO:0000313" key="3">
    <source>
        <dbReference type="EMBL" id="GJJ16296.1"/>
    </source>
</evidence>
<comment type="caution">
    <text evidence="3">The sequence shown here is derived from an EMBL/GenBank/DDBJ whole genome shotgun (WGS) entry which is preliminary data.</text>
</comment>
<dbReference type="Proteomes" id="UP001050691">
    <property type="component" value="Unassembled WGS sequence"/>
</dbReference>
<feature type="compositionally biased region" description="Basic residues" evidence="1">
    <location>
        <begin position="26"/>
        <end position="38"/>
    </location>
</feature>
<feature type="compositionally biased region" description="Polar residues" evidence="1">
    <location>
        <begin position="39"/>
        <end position="48"/>
    </location>
</feature>
<keyword evidence="4" id="KW-1185">Reference proteome</keyword>
<name>A0AAV5AVF1_9AGAM</name>
<dbReference type="EMBL" id="BPWL01000018">
    <property type="protein sequence ID" value="GJJ16296.1"/>
    <property type="molecule type" value="Genomic_DNA"/>
</dbReference>
<dbReference type="EMBL" id="BPWL01000010">
    <property type="protein sequence ID" value="GJJ14749.1"/>
    <property type="molecule type" value="Genomic_DNA"/>
</dbReference>
<organism evidence="3 4">
    <name type="scientific">Clathrus columnatus</name>
    <dbReference type="NCBI Taxonomy" id="1419009"/>
    <lineage>
        <taxon>Eukaryota</taxon>
        <taxon>Fungi</taxon>
        <taxon>Dikarya</taxon>
        <taxon>Basidiomycota</taxon>
        <taxon>Agaricomycotina</taxon>
        <taxon>Agaricomycetes</taxon>
        <taxon>Phallomycetidae</taxon>
        <taxon>Phallales</taxon>
        <taxon>Clathraceae</taxon>
        <taxon>Clathrus</taxon>
    </lineage>
</organism>
<accession>A0AAV5AVF1</accession>
<proteinExistence type="predicted"/>
<sequence length="325" mass="36176">MVSASVASLPVVNDENVSLTSSNRIGRNHNTHTRRQRFRLQNTGNPGQSRWYATRDAARRVSHTAPVVAPSRAFDFSAMMDSINLNEERTKSSTSLPRQLRRPAFRKVNPAAISAIEPDLSKVSVDFIQQKIHDIGEEMYYMVQQTSAKCPKGRLPREIDVVVNDISGSPPTHAFAVYTPPTALQKQHVSLYPVHALVLAATCANLPPLPYSKPAIPEYRGSTIALPVVPLSISSPEMFAVLIHYLYTLRTDTLLRALLPLSGHASIPSPDQLTREFSTYPPSTLQPYLHRIHGLWMNITALGIFDEKLWRTMEAAWEILHGALA</sequence>